<organism evidence="3 4">
    <name type="scientific">Acinetobacter johnsonii</name>
    <dbReference type="NCBI Taxonomy" id="40214"/>
    <lineage>
        <taxon>Bacteria</taxon>
        <taxon>Pseudomonadati</taxon>
        <taxon>Pseudomonadota</taxon>
        <taxon>Gammaproteobacteria</taxon>
        <taxon>Moraxellales</taxon>
        <taxon>Moraxellaceae</taxon>
        <taxon>Acinetobacter</taxon>
    </lineage>
</organism>
<dbReference type="InterPro" id="IPR011010">
    <property type="entry name" value="DNA_brk_join_enz"/>
</dbReference>
<dbReference type="GO" id="GO:0006310">
    <property type="term" value="P:DNA recombination"/>
    <property type="evidence" value="ECO:0007669"/>
    <property type="project" value="UniProtKB-KW"/>
</dbReference>
<proteinExistence type="predicted"/>
<dbReference type="Gene3D" id="1.10.443.10">
    <property type="entry name" value="Intergrase catalytic core"/>
    <property type="match status" value="1"/>
</dbReference>
<dbReference type="EMBL" id="BJUJ01000115">
    <property type="protein sequence ID" value="GEK45505.1"/>
    <property type="molecule type" value="Genomic_DNA"/>
</dbReference>
<dbReference type="GO" id="GO:0015074">
    <property type="term" value="P:DNA integration"/>
    <property type="evidence" value="ECO:0007669"/>
    <property type="project" value="InterPro"/>
</dbReference>
<gene>
    <name evidence="3" type="ORF">AJO04nite_27630</name>
</gene>
<accession>A0AAV3WGK3</accession>
<comment type="caution">
    <text evidence="3">The sequence shown here is derived from an EMBL/GenBank/DDBJ whole genome shotgun (WGS) entry which is preliminary data.</text>
</comment>
<evidence type="ECO:0000256" key="1">
    <source>
        <dbReference type="ARBA" id="ARBA00023172"/>
    </source>
</evidence>
<dbReference type="AlphaFoldDB" id="A0AAV3WGK3"/>
<dbReference type="Pfam" id="PF00589">
    <property type="entry name" value="Phage_integrase"/>
    <property type="match status" value="1"/>
</dbReference>
<keyword evidence="1" id="KW-0233">DNA recombination</keyword>
<dbReference type="InterPro" id="IPR013762">
    <property type="entry name" value="Integrase-like_cat_sf"/>
</dbReference>
<feature type="domain" description="Tyr recombinase" evidence="2">
    <location>
        <begin position="1"/>
        <end position="142"/>
    </location>
</feature>
<sequence length="142" mass="16505">MHLIIWFAIYSGRQEDEICSLRLADYDRHNTQWLVRDSKYPEGSEGNHKYAHLETKAIDLVNKFLDKETRLRMLDLGRSEALLVPINTATVSTYFTRACSHLGIEGLRFHDLRHEAATRYAEDGFSIPKLQTITLHESWNTL</sequence>
<protein>
    <recommendedName>
        <fullName evidence="2">Tyr recombinase domain-containing protein</fullName>
    </recommendedName>
</protein>
<reference evidence="3 4" key="1">
    <citation type="submission" date="2019-07" db="EMBL/GenBank/DDBJ databases">
        <title>Whole genome shotgun sequence of Acinetobacter johnsonii NBRC 102197.</title>
        <authorList>
            <person name="Hosoyama A."/>
            <person name="Uohara A."/>
            <person name="Ohji S."/>
            <person name="Ichikawa N."/>
        </authorList>
    </citation>
    <scope>NUCLEOTIDE SEQUENCE [LARGE SCALE GENOMIC DNA]</scope>
    <source>
        <strain evidence="3 4">NBRC 102197</strain>
    </source>
</reference>
<dbReference type="GO" id="GO:0003677">
    <property type="term" value="F:DNA binding"/>
    <property type="evidence" value="ECO:0007669"/>
    <property type="project" value="InterPro"/>
</dbReference>
<dbReference type="InterPro" id="IPR002104">
    <property type="entry name" value="Integrase_catalytic"/>
</dbReference>
<dbReference type="Proteomes" id="UP000321274">
    <property type="component" value="Unassembled WGS sequence"/>
</dbReference>
<evidence type="ECO:0000313" key="4">
    <source>
        <dbReference type="Proteomes" id="UP000321274"/>
    </source>
</evidence>
<evidence type="ECO:0000313" key="3">
    <source>
        <dbReference type="EMBL" id="GEK45505.1"/>
    </source>
</evidence>
<dbReference type="SUPFAM" id="SSF56349">
    <property type="entry name" value="DNA breaking-rejoining enzymes"/>
    <property type="match status" value="1"/>
</dbReference>
<evidence type="ECO:0000259" key="2">
    <source>
        <dbReference type="PROSITE" id="PS51898"/>
    </source>
</evidence>
<dbReference type="PROSITE" id="PS51898">
    <property type="entry name" value="TYR_RECOMBINASE"/>
    <property type="match status" value="1"/>
</dbReference>
<name>A0AAV3WGK3_ACIJO</name>